<sequence length="397" mass="42109">MNVSNAGALPRRQVDVAVIGAGIVGLCLAGFLAQAGRDVVLIDAGGSAASTANAGSLHVQMQSRFMRLFPERVASFEQQLPLYPKAVAFWREFERAIGADFEMKVSGGLMIAETPEQFDFLVSKSRRERELGLSVELLDRNELGRIAPYLGASAFGAELCADEGKLNPLKCNAQVRAWAVQMGVTIVDRCKVERLHADDPGFTLTTLLGMLTARQVAVAAGPGARALMDSVGSFLPVEAEPLHMNITEAAPPLIMHLVQHAERSITLKQLSTGQIVIGGGWPAKLADGADFPVVDPASMIGNVSLAQFMVPALVSLQIIRTWAGINSKVDGRGVLGEMPGIPGLHAAIPGDAGYTLGPLTARMVADLITGRDPGVDMTPYSPMRLRPETLRAVIGGE</sequence>
<dbReference type="Gene3D" id="3.30.9.10">
    <property type="entry name" value="D-Amino Acid Oxidase, subunit A, domain 2"/>
    <property type="match status" value="1"/>
</dbReference>
<dbReference type="RefSeq" id="WP_083638126.1">
    <property type="nucleotide sequence ID" value="NZ_MSRG01000088.1"/>
</dbReference>
<dbReference type="GO" id="GO:0005737">
    <property type="term" value="C:cytoplasm"/>
    <property type="evidence" value="ECO:0007669"/>
    <property type="project" value="TreeGrafter"/>
</dbReference>
<dbReference type="PANTHER" id="PTHR13847">
    <property type="entry name" value="SARCOSINE DEHYDROGENASE-RELATED"/>
    <property type="match status" value="1"/>
</dbReference>
<dbReference type="Proteomes" id="UP000195221">
    <property type="component" value="Unassembled WGS sequence"/>
</dbReference>
<dbReference type="InterPro" id="IPR036188">
    <property type="entry name" value="FAD/NAD-bd_sf"/>
</dbReference>
<dbReference type="PANTHER" id="PTHR13847:SF287">
    <property type="entry name" value="FAD-DEPENDENT OXIDOREDUCTASE DOMAIN-CONTAINING PROTEIN 1"/>
    <property type="match status" value="1"/>
</dbReference>
<keyword evidence="1" id="KW-0560">Oxidoreductase</keyword>
<organism evidence="3 4">
    <name type="scientific">Caballeronia sordidicola</name>
    <name type="common">Burkholderia sordidicola</name>
    <dbReference type="NCBI Taxonomy" id="196367"/>
    <lineage>
        <taxon>Bacteria</taxon>
        <taxon>Pseudomonadati</taxon>
        <taxon>Pseudomonadota</taxon>
        <taxon>Betaproteobacteria</taxon>
        <taxon>Burkholderiales</taxon>
        <taxon>Burkholderiaceae</taxon>
        <taxon>Caballeronia</taxon>
    </lineage>
</organism>
<dbReference type="GO" id="GO:0016491">
    <property type="term" value="F:oxidoreductase activity"/>
    <property type="evidence" value="ECO:0007669"/>
    <property type="project" value="UniProtKB-KW"/>
</dbReference>
<dbReference type="Gene3D" id="3.50.50.60">
    <property type="entry name" value="FAD/NAD(P)-binding domain"/>
    <property type="match status" value="1"/>
</dbReference>
<evidence type="ECO:0000259" key="2">
    <source>
        <dbReference type="Pfam" id="PF01266"/>
    </source>
</evidence>
<proteinExistence type="predicted"/>
<comment type="caution">
    <text evidence="3">The sequence shown here is derived from an EMBL/GenBank/DDBJ whole genome shotgun (WGS) entry which is preliminary data.</text>
</comment>
<gene>
    <name evidence="3" type="ORF">PAMC26577_24810</name>
</gene>
<evidence type="ECO:0000313" key="3">
    <source>
        <dbReference type="EMBL" id="OTP71157.1"/>
    </source>
</evidence>
<name>A0A242MIM6_CABSO</name>
<reference evidence="3 4" key="1">
    <citation type="submission" date="2017-03" db="EMBL/GenBank/DDBJ databases">
        <title>Genome analysis of strain PAMC 26577.</title>
        <authorList>
            <person name="Oh H.-M."/>
            <person name="Yang J.-A."/>
        </authorList>
    </citation>
    <scope>NUCLEOTIDE SEQUENCE [LARGE SCALE GENOMIC DNA]</scope>
    <source>
        <strain evidence="3 4">PAMC 26577</strain>
    </source>
</reference>
<dbReference type="AlphaFoldDB" id="A0A242MIM6"/>
<evidence type="ECO:0000313" key="4">
    <source>
        <dbReference type="Proteomes" id="UP000195221"/>
    </source>
</evidence>
<dbReference type="EMBL" id="NBTZ01000102">
    <property type="protein sequence ID" value="OTP71157.1"/>
    <property type="molecule type" value="Genomic_DNA"/>
</dbReference>
<dbReference type="Pfam" id="PF01266">
    <property type="entry name" value="DAO"/>
    <property type="match status" value="1"/>
</dbReference>
<accession>A0A242MIM6</accession>
<feature type="domain" description="FAD dependent oxidoreductase" evidence="2">
    <location>
        <begin position="15"/>
        <end position="367"/>
    </location>
</feature>
<dbReference type="InterPro" id="IPR006076">
    <property type="entry name" value="FAD-dep_OxRdtase"/>
</dbReference>
<evidence type="ECO:0000256" key="1">
    <source>
        <dbReference type="ARBA" id="ARBA00023002"/>
    </source>
</evidence>
<protein>
    <submittedName>
        <fullName evidence="3">Glycine oxidase ThiO</fullName>
    </submittedName>
</protein>
<dbReference type="SUPFAM" id="SSF51905">
    <property type="entry name" value="FAD/NAD(P)-binding domain"/>
    <property type="match status" value="1"/>
</dbReference>